<dbReference type="GeneID" id="5432741"/>
<feature type="region of interest" description="Disordered" evidence="1">
    <location>
        <begin position="1"/>
        <end position="199"/>
    </location>
</feature>
<evidence type="ECO:0000256" key="1">
    <source>
        <dbReference type="SAM" id="MobiDB-lite"/>
    </source>
</evidence>
<accession>A0A384JZM7</accession>
<protein>
    <recommendedName>
        <fullName evidence="4">Myb-like domain-containing protein</fullName>
    </recommendedName>
</protein>
<dbReference type="AlphaFoldDB" id="A0A384JZM7"/>
<feature type="compositionally biased region" description="Polar residues" evidence="1">
    <location>
        <begin position="95"/>
        <end position="105"/>
    </location>
</feature>
<evidence type="ECO:0008006" key="4">
    <source>
        <dbReference type="Google" id="ProtNLM"/>
    </source>
</evidence>
<feature type="compositionally biased region" description="Acidic residues" evidence="1">
    <location>
        <begin position="109"/>
        <end position="126"/>
    </location>
</feature>
<dbReference type="KEGG" id="bfu:BCIN_12g03810"/>
<organism evidence="2 3">
    <name type="scientific">Botryotinia fuckeliana (strain B05.10)</name>
    <name type="common">Noble rot fungus</name>
    <name type="synonym">Botrytis cinerea</name>
    <dbReference type="NCBI Taxonomy" id="332648"/>
    <lineage>
        <taxon>Eukaryota</taxon>
        <taxon>Fungi</taxon>
        <taxon>Dikarya</taxon>
        <taxon>Ascomycota</taxon>
        <taxon>Pezizomycotina</taxon>
        <taxon>Leotiomycetes</taxon>
        <taxon>Helotiales</taxon>
        <taxon>Sclerotiniaceae</taxon>
        <taxon>Botrytis</taxon>
    </lineage>
</organism>
<dbReference type="RefSeq" id="XP_024552213.1">
    <property type="nucleotide sequence ID" value="XM_024696405.1"/>
</dbReference>
<feature type="compositionally biased region" description="Low complexity" evidence="1">
    <location>
        <begin position="31"/>
        <end position="44"/>
    </location>
</feature>
<feature type="compositionally biased region" description="Low complexity" evidence="1">
    <location>
        <begin position="133"/>
        <end position="144"/>
    </location>
</feature>
<feature type="compositionally biased region" description="Basic and acidic residues" evidence="1">
    <location>
        <begin position="147"/>
        <end position="159"/>
    </location>
</feature>
<keyword evidence="3" id="KW-1185">Reference proteome</keyword>
<evidence type="ECO:0000313" key="3">
    <source>
        <dbReference type="Proteomes" id="UP000001798"/>
    </source>
</evidence>
<reference evidence="2 3" key="2">
    <citation type="journal article" date="2012" name="Eukaryot. Cell">
        <title>Genome update of Botrytis cinerea strains B05.10 and T4.</title>
        <authorList>
            <person name="Staats M."/>
            <person name="van Kan J.A."/>
        </authorList>
    </citation>
    <scope>NUCLEOTIDE SEQUENCE [LARGE SCALE GENOMIC DNA]</scope>
    <source>
        <strain evidence="2 3">B05.10</strain>
    </source>
</reference>
<dbReference type="Proteomes" id="UP000001798">
    <property type="component" value="Chromosome 12"/>
</dbReference>
<reference evidence="2 3" key="1">
    <citation type="journal article" date="2011" name="PLoS Genet.">
        <title>Genomic analysis of the necrotrophic fungal pathogens Sclerotinia sclerotiorum and Botrytis cinerea.</title>
        <authorList>
            <person name="Amselem J."/>
            <person name="Cuomo C.A."/>
            <person name="van Kan J.A."/>
            <person name="Viaud M."/>
            <person name="Benito E.P."/>
            <person name="Couloux A."/>
            <person name="Coutinho P.M."/>
            <person name="de Vries R.P."/>
            <person name="Dyer P.S."/>
            <person name="Fillinger S."/>
            <person name="Fournier E."/>
            <person name="Gout L."/>
            <person name="Hahn M."/>
            <person name="Kohn L."/>
            <person name="Lapalu N."/>
            <person name="Plummer K.M."/>
            <person name="Pradier J.M."/>
            <person name="Quevillon E."/>
            <person name="Sharon A."/>
            <person name="Simon A."/>
            <person name="ten Have A."/>
            <person name="Tudzynski B."/>
            <person name="Tudzynski P."/>
            <person name="Wincker P."/>
            <person name="Andrew M."/>
            <person name="Anthouard V."/>
            <person name="Beever R.E."/>
            <person name="Beffa R."/>
            <person name="Benoit I."/>
            <person name="Bouzid O."/>
            <person name="Brault B."/>
            <person name="Chen Z."/>
            <person name="Choquer M."/>
            <person name="Collemare J."/>
            <person name="Cotton P."/>
            <person name="Danchin E.G."/>
            <person name="Da Silva C."/>
            <person name="Gautier A."/>
            <person name="Giraud C."/>
            <person name="Giraud T."/>
            <person name="Gonzalez C."/>
            <person name="Grossetete S."/>
            <person name="Guldener U."/>
            <person name="Henrissat B."/>
            <person name="Howlett B.J."/>
            <person name="Kodira C."/>
            <person name="Kretschmer M."/>
            <person name="Lappartient A."/>
            <person name="Leroch M."/>
            <person name="Levis C."/>
            <person name="Mauceli E."/>
            <person name="Neuveglise C."/>
            <person name="Oeser B."/>
            <person name="Pearson M."/>
            <person name="Poulain J."/>
            <person name="Poussereau N."/>
            <person name="Quesneville H."/>
            <person name="Rascle C."/>
            <person name="Schumacher J."/>
            <person name="Segurens B."/>
            <person name="Sexton A."/>
            <person name="Silva E."/>
            <person name="Sirven C."/>
            <person name="Soanes D.M."/>
            <person name="Talbot N.J."/>
            <person name="Templeton M."/>
            <person name="Yandava C."/>
            <person name="Yarden O."/>
            <person name="Zeng Q."/>
            <person name="Rollins J.A."/>
            <person name="Lebrun M.H."/>
            <person name="Dickman M."/>
        </authorList>
    </citation>
    <scope>NUCLEOTIDE SEQUENCE [LARGE SCALE GENOMIC DNA]</scope>
    <source>
        <strain evidence="2 3">B05.10</strain>
    </source>
</reference>
<proteinExistence type="predicted"/>
<dbReference type="OrthoDB" id="3547162at2759"/>
<gene>
    <name evidence="2" type="ORF">BCIN_12g03810</name>
</gene>
<dbReference type="EMBL" id="CP009816">
    <property type="protein sequence ID" value="ATZ55824.1"/>
    <property type="molecule type" value="Genomic_DNA"/>
</dbReference>
<sequence length="422" mass="47198">MSSESDSAFIKVKAESSPVRPTTHEVLVGRSNTSSPIKSSSSNSSKHKTATSKKQKTVGKMTKISTVDKDDDASDVDNPGHEDEISSPKAGTTHGKISSKATPVTNDENGGDDDDFNGDDEEDAKDVEETVTKKPAAAFKSKSSTNKKPDTKIIEKAGPSEDATPKISDVVTKKTAPIPQSKKRSAAAISTNGGARKKAKLPANAYNPDCYAQLNREDKLLFDLKTKNPEASWKELIVQFNLEIQGKPELKTDTLRKRWPRVKAAATEIEHIDIQKMCISKQDMEVEQENMRDELLAKFEREREAVLRKFKTEMWTEIAKNVGQNGGNEYEPATLQRKYELYKRQGRIDDNDKYLAWTEEDENRVNAEEQDAEEEEEEEEDDEEEDEEDEKEEAGAQEDVNDEDEIKVDIKGEDTNMSEAEA</sequence>
<feature type="compositionally biased region" description="Basic residues" evidence="1">
    <location>
        <begin position="45"/>
        <end position="57"/>
    </location>
</feature>
<dbReference type="VEuPathDB" id="FungiDB:Bcin12g03810"/>
<name>A0A384JZM7_BOTFB</name>
<feature type="compositionally biased region" description="Acidic residues" evidence="1">
    <location>
        <begin position="358"/>
        <end position="406"/>
    </location>
</feature>
<feature type="region of interest" description="Disordered" evidence="1">
    <location>
        <begin position="354"/>
        <end position="422"/>
    </location>
</feature>
<dbReference type="OMA" id="FENEKWC"/>
<evidence type="ECO:0000313" key="2">
    <source>
        <dbReference type="EMBL" id="ATZ55824.1"/>
    </source>
</evidence>
<reference evidence="2 3" key="3">
    <citation type="journal article" date="2017" name="Mol. Plant Pathol.">
        <title>A gapless genome sequence of the fungus Botrytis cinerea.</title>
        <authorList>
            <person name="Van Kan J.A."/>
            <person name="Stassen J.H."/>
            <person name="Mosbach A."/>
            <person name="Van Der Lee T.A."/>
            <person name="Faino L."/>
            <person name="Farmer A.D."/>
            <person name="Papasotiriou D.G."/>
            <person name="Zhou S."/>
            <person name="Seidl M.F."/>
            <person name="Cottam E."/>
            <person name="Edel D."/>
            <person name="Hahn M."/>
            <person name="Schwartz D.C."/>
            <person name="Dietrich R.A."/>
            <person name="Widdison S."/>
            <person name="Scalliet G."/>
        </authorList>
    </citation>
    <scope>NUCLEOTIDE SEQUENCE [LARGE SCALE GENOMIC DNA]</scope>
    <source>
        <strain evidence="2 3">B05.10</strain>
    </source>
</reference>